<dbReference type="InterPro" id="IPR036380">
    <property type="entry name" value="Isochorismatase-like_sf"/>
</dbReference>
<organism evidence="3 4">
    <name type="scientific">Actinomadura parmotrematis</name>
    <dbReference type="NCBI Taxonomy" id="2864039"/>
    <lineage>
        <taxon>Bacteria</taxon>
        <taxon>Bacillati</taxon>
        <taxon>Actinomycetota</taxon>
        <taxon>Actinomycetes</taxon>
        <taxon>Streptosporangiales</taxon>
        <taxon>Thermomonosporaceae</taxon>
        <taxon>Actinomadura</taxon>
    </lineage>
</organism>
<gene>
    <name evidence="3" type="ORF">K1Y72_14620</name>
</gene>
<protein>
    <submittedName>
        <fullName evidence="3">Cysteine hydrolase</fullName>
    </submittedName>
</protein>
<keyword evidence="4" id="KW-1185">Reference proteome</keyword>
<dbReference type="SUPFAM" id="SSF52499">
    <property type="entry name" value="Isochorismatase-like hydrolases"/>
    <property type="match status" value="1"/>
</dbReference>
<name>A0ABS7FT80_9ACTN</name>
<keyword evidence="1 3" id="KW-0378">Hydrolase</keyword>
<dbReference type="InterPro" id="IPR050272">
    <property type="entry name" value="Isochorismatase-like_hydrls"/>
</dbReference>
<dbReference type="EMBL" id="JAIBOA010000008">
    <property type="protein sequence ID" value="MBW8483617.1"/>
    <property type="molecule type" value="Genomic_DNA"/>
</dbReference>
<evidence type="ECO:0000259" key="2">
    <source>
        <dbReference type="Pfam" id="PF00857"/>
    </source>
</evidence>
<dbReference type="RefSeq" id="WP_220166841.1">
    <property type="nucleotide sequence ID" value="NZ_JAIBOA010000008.1"/>
</dbReference>
<evidence type="ECO:0000256" key="1">
    <source>
        <dbReference type="ARBA" id="ARBA00022801"/>
    </source>
</evidence>
<dbReference type="CDD" id="cd01014">
    <property type="entry name" value="nicotinamidase_related"/>
    <property type="match status" value="1"/>
</dbReference>
<dbReference type="InterPro" id="IPR000868">
    <property type="entry name" value="Isochorismatase-like_dom"/>
</dbReference>
<accession>A0ABS7FT80</accession>
<dbReference type="Gene3D" id="3.40.50.850">
    <property type="entry name" value="Isochorismatase-like"/>
    <property type="match status" value="1"/>
</dbReference>
<sequence length="182" mass="19182">MTTLAGRPNTALLVIDVQKGVLEGAPARDTVIANIGALLARARAEGVPVVWVQHSDEDLVKGSEAWEYVPELAPAGAEPLVHKVHGDAFEGTGLEGLLAERGAGRLVLTGAQTDMCIRATAHGAFTRGYDVTLVADAHTTEDLTAHGAPPPEQVIAHTNLYWSWQSAPGRHAEVAPTAEIVF</sequence>
<dbReference type="GO" id="GO:0016787">
    <property type="term" value="F:hydrolase activity"/>
    <property type="evidence" value="ECO:0007669"/>
    <property type="project" value="UniProtKB-KW"/>
</dbReference>
<reference evidence="3 4" key="1">
    <citation type="submission" date="2021-07" db="EMBL/GenBank/DDBJ databases">
        <title>Actinomadura sp. PM05-2 isolated from lichen.</title>
        <authorList>
            <person name="Somphong A."/>
            <person name="Phongsopitanun W."/>
            <person name="Tanasupawat S."/>
            <person name="Peongsungnone V."/>
        </authorList>
    </citation>
    <scope>NUCLEOTIDE SEQUENCE [LARGE SCALE GENOMIC DNA]</scope>
    <source>
        <strain evidence="3 4">PM05-2</strain>
    </source>
</reference>
<proteinExistence type="predicted"/>
<evidence type="ECO:0000313" key="3">
    <source>
        <dbReference type="EMBL" id="MBW8483617.1"/>
    </source>
</evidence>
<dbReference type="PANTHER" id="PTHR43540">
    <property type="entry name" value="PEROXYUREIDOACRYLATE/UREIDOACRYLATE AMIDOHYDROLASE-RELATED"/>
    <property type="match status" value="1"/>
</dbReference>
<dbReference type="Pfam" id="PF00857">
    <property type="entry name" value="Isochorismatase"/>
    <property type="match status" value="1"/>
</dbReference>
<comment type="caution">
    <text evidence="3">The sequence shown here is derived from an EMBL/GenBank/DDBJ whole genome shotgun (WGS) entry which is preliminary data.</text>
</comment>
<dbReference type="Proteomes" id="UP000774570">
    <property type="component" value="Unassembled WGS sequence"/>
</dbReference>
<evidence type="ECO:0000313" key="4">
    <source>
        <dbReference type="Proteomes" id="UP000774570"/>
    </source>
</evidence>
<feature type="domain" description="Isochorismatase-like" evidence="2">
    <location>
        <begin position="10"/>
        <end position="146"/>
    </location>
</feature>